<dbReference type="PANTHER" id="PTHR33452:SF1">
    <property type="entry name" value="INNER MEMBRANE PROTEIN YPHA-RELATED"/>
    <property type="match status" value="1"/>
</dbReference>
<evidence type="ECO:0000256" key="2">
    <source>
        <dbReference type="ARBA" id="ARBA00006679"/>
    </source>
</evidence>
<protein>
    <submittedName>
        <fullName evidence="8">DoxX family membrane protein</fullName>
    </submittedName>
</protein>
<proteinExistence type="inferred from homology"/>
<feature type="transmembrane region" description="Helical" evidence="7">
    <location>
        <begin position="53"/>
        <end position="78"/>
    </location>
</feature>
<feature type="transmembrane region" description="Helical" evidence="7">
    <location>
        <begin position="12"/>
        <end position="33"/>
    </location>
</feature>
<comment type="subcellular location">
    <subcellularLocation>
        <location evidence="1">Cell membrane</location>
        <topology evidence="1">Multi-pass membrane protein</topology>
    </subcellularLocation>
</comment>
<keyword evidence="4 7" id="KW-0812">Transmembrane</keyword>
<evidence type="ECO:0000313" key="9">
    <source>
        <dbReference type="Proteomes" id="UP000798602"/>
    </source>
</evidence>
<keyword evidence="3" id="KW-1003">Cell membrane</keyword>
<dbReference type="InterPro" id="IPR051907">
    <property type="entry name" value="DoxX-like_oxidoreductase"/>
</dbReference>
<keyword evidence="6 7" id="KW-0472">Membrane</keyword>
<comment type="similarity">
    <text evidence="2">Belongs to the DoxX family.</text>
</comment>
<sequence>MNKSIQVNSFSVHLLRICLSGIFITAGISHLVAPDKVADRIQAAQLGYFATLFGNPFLLGILSGYALLIGGIPLLLGIFTRWSALLLFLVLIPITITIQLGNGIAYGPLWKNIALFGGLLFFIINNPKTEFFLRNKSQKS</sequence>
<reference evidence="9" key="1">
    <citation type="submission" date="2020-01" db="EMBL/GenBank/DDBJ databases">
        <title>Sphingomonas sp. strain CSW-10.</title>
        <authorList>
            <person name="Chen W.-M."/>
        </authorList>
    </citation>
    <scope>NUCLEOTIDE SEQUENCE [LARGE SCALE GENOMIC DNA]</scope>
    <source>
        <strain evidence="9">NST-5</strain>
    </source>
</reference>
<dbReference type="EMBL" id="JAABLM010000008">
    <property type="protein sequence ID" value="NBL65152.1"/>
    <property type="molecule type" value="Genomic_DNA"/>
</dbReference>
<evidence type="ECO:0000256" key="1">
    <source>
        <dbReference type="ARBA" id="ARBA00004651"/>
    </source>
</evidence>
<dbReference type="Pfam" id="PF07681">
    <property type="entry name" value="DoxX"/>
    <property type="match status" value="1"/>
</dbReference>
<evidence type="ECO:0000256" key="6">
    <source>
        <dbReference type="ARBA" id="ARBA00023136"/>
    </source>
</evidence>
<feature type="transmembrane region" description="Helical" evidence="7">
    <location>
        <begin position="85"/>
        <end position="107"/>
    </location>
</feature>
<evidence type="ECO:0000256" key="7">
    <source>
        <dbReference type="SAM" id="Phobius"/>
    </source>
</evidence>
<evidence type="ECO:0000256" key="4">
    <source>
        <dbReference type="ARBA" id="ARBA00022692"/>
    </source>
</evidence>
<name>A0ABW9Z9A4_9FLAO</name>
<organism evidence="8 9">
    <name type="scientific">Flavobacterium ichthyis</name>
    <dbReference type="NCBI Taxonomy" id="2698827"/>
    <lineage>
        <taxon>Bacteria</taxon>
        <taxon>Pseudomonadati</taxon>
        <taxon>Bacteroidota</taxon>
        <taxon>Flavobacteriia</taxon>
        <taxon>Flavobacteriales</taxon>
        <taxon>Flavobacteriaceae</taxon>
        <taxon>Flavobacterium</taxon>
    </lineage>
</organism>
<evidence type="ECO:0000256" key="3">
    <source>
        <dbReference type="ARBA" id="ARBA00022475"/>
    </source>
</evidence>
<keyword evidence="9" id="KW-1185">Reference proteome</keyword>
<evidence type="ECO:0000256" key="5">
    <source>
        <dbReference type="ARBA" id="ARBA00022989"/>
    </source>
</evidence>
<evidence type="ECO:0000313" key="8">
    <source>
        <dbReference type="EMBL" id="NBL65152.1"/>
    </source>
</evidence>
<dbReference type="RefSeq" id="WP_166536976.1">
    <property type="nucleotide sequence ID" value="NZ_JAABLM010000008.1"/>
</dbReference>
<keyword evidence="5 7" id="KW-1133">Transmembrane helix</keyword>
<feature type="transmembrane region" description="Helical" evidence="7">
    <location>
        <begin position="113"/>
        <end position="133"/>
    </location>
</feature>
<dbReference type="Proteomes" id="UP000798602">
    <property type="component" value="Unassembled WGS sequence"/>
</dbReference>
<dbReference type="PANTHER" id="PTHR33452">
    <property type="entry name" value="OXIDOREDUCTASE CATD-RELATED"/>
    <property type="match status" value="1"/>
</dbReference>
<dbReference type="InterPro" id="IPR032808">
    <property type="entry name" value="DoxX"/>
</dbReference>
<gene>
    <name evidence="8" type="ORF">GV828_08070</name>
</gene>
<accession>A0ABW9Z9A4</accession>
<comment type="caution">
    <text evidence="8">The sequence shown here is derived from an EMBL/GenBank/DDBJ whole genome shotgun (WGS) entry which is preliminary data.</text>
</comment>